<dbReference type="EMBL" id="JAKRKC020000001">
    <property type="protein sequence ID" value="MCK2217680.1"/>
    <property type="molecule type" value="Genomic_DNA"/>
</dbReference>
<comment type="caution">
    <text evidence="2">The sequence shown here is derived from an EMBL/GenBank/DDBJ whole genome shotgun (WGS) entry which is preliminary data.</text>
</comment>
<feature type="chain" id="PRO_5046073752" description="WD40 repeat domain-containing protein" evidence="1">
    <location>
        <begin position="27"/>
        <end position="201"/>
    </location>
</feature>
<reference evidence="2 3" key="1">
    <citation type="submission" date="2022-04" db="EMBL/GenBank/DDBJ databases">
        <title>Genome draft of Actinomadura sp. ATCC 31491.</title>
        <authorList>
            <person name="Shi X."/>
            <person name="Du Y."/>
        </authorList>
    </citation>
    <scope>NUCLEOTIDE SEQUENCE [LARGE SCALE GENOMIC DNA]</scope>
    <source>
        <strain evidence="2 3">ATCC 31491</strain>
    </source>
</reference>
<dbReference type="RefSeq" id="WP_242376410.1">
    <property type="nucleotide sequence ID" value="NZ_JAKRKC020000001.1"/>
</dbReference>
<evidence type="ECO:0000256" key="1">
    <source>
        <dbReference type="SAM" id="SignalP"/>
    </source>
</evidence>
<keyword evidence="1" id="KW-0732">Signal</keyword>
<proteinExistence type="predicted"/>
<feature type="signal peptide" evidence="1">
    <location>
        <begin position="1"/>
        <end position="26"/>
    </location>
</feature>
<accession>A0ABT0G0E5</accession>
<evidence type="ECO:0000313" key="2">
    <source>
        <dbReference type="EMBL" id="MCK2217680.1"/>
    </source>
</evidence>
<protein>
    <recommendedName>
        <fullName evidence="4">WD40 repeat domain-containing protein</fullName>
    </recommendedName>
</protein>
<evidence type="ECO:0008006" key="4">
    <source>
        <dbReference type="Google" id="ProtNLM"/>
    </source>
</evidence>
<keyword evidence="3" id="KW-1185">Reference proteome</keyword>
<evidence type="ECO:0000313" key="3">
    <source>
        <dbReference type="Proteomes" id="UP001317259"/>
    </source>
</evidence>
<gene>
    <name evidence="2" type="ORF">MF672_028375</name>
</gene>
<sequence>MRLRVLAVLAVLVGTFLAVPPQAASAATTYRGEGDDVIRIPVTTQPSLVKATHRGESNFIVWALSTSGKQVGLVANAVGDYKGTVAFNTISRQKVRSLEITADGAWTLQVLPLTKARYWAINAKGEGADVLRLTAPLKAARRITLRHAGESNFVVWTLDNRGSTTKLLVNKIGDYRGRVLLPAGTRYVTVEADGAWSINRG</sequence>
<name>A0ABT0G0E5_9ACTN</name>
<organism evidence="2 3">
    <name type="scientific">Actinomadura luzonensis</name>
    <dbReference type="NCBI Taxonomy" id="2805427"/>
    <lineage>
        <taxon>Bacteria</taxon>
        <taxon>Bacillati</taxon>
        <taxon>Actinomycetota</taxon>
        <taxon>Actinomycetes</taxon>
        <taxon>Streptosporangiales</taxon>
        <taxon>Thermomonosporaceae</taxon>
        <taxon>Actinomadura</taxon>
    </lineage>
</organism>
<dbReference type="Proteomes" id="UP001317259">
    <property type="component" value="Unassembled WGS sequence"/>
</dbReference>